<evidence type="ECO:0000259" key="21">
    <source>
        <dbReference type="Pfam" id="PF01583"/>
    </source>
</evidence>
<organism evidence="23">
    <name type="scientific">Cyprideis torosa</name>
    <dbReference type="NCBI Taxonomy" id="163714"/>
    <lineage>
        <taxon>Eukaryota</taxon>
        <taxon>Metazoa</taxon>
        <taxon>Ecdysozoa</taxon>
        <taxon>Arthropoda</taxon>
        <taxon>Crustacea</taxon>
        <taxon>Oligostraca</taxon>
        <taxon>Ostracoda</taxon>
        <taxon>Podocopa</taxon>
        <taxon>Podocopida</taxon>
        <taxon>Cytherocopina</taxon>
        <taxon>Cytheroidea</taxon>
        <taxon>Cytherideidae</taxon>
        <taxon>Cyprideis</taxon>
    </lineage>
</organism>
<evidence type="ECO:0000259" key="22">
    <source>
        <dbReference type="Pfam" id="PF22594"/>
    </source>
</evidence>
<comment type="catalytic activity">
    <reaction evidence="16">
        <text>1D-myo-inositol 1,4-bisphosphate + H2O = 1D-myo-inositol 4-phosphate + phosphate</text>
        <dbReference type="Rhea" id="RHEA:15553"/>
        <dbReference type="ChEBI" id="CHEBI:15377"/>
        <dbReference type="ChEBI" id="CHEBI:43474"/>
        <dbReference type="ChEBI" id="CHEBI:58282"/>
        <dbReference type="ChEBI" id="CHEBI:58469"/>
        <dbReference type="EC" id="3.1.3.57"/>
    </reaction>
    <physiologicalReaction direction="left-to-right" evidence="16">
        <dbReference type="Rhea" id="RHEA:15554"/>
    </physiologicalReaction>
</comment>
<accession>A0A7R8WSZ2</accession>
<evidence type="ECO:0000256" key="20">
    <source>
        <dbReference type="PIRSR" id="PIRSR600760-2"/>
    </source>
</evidence>
<feature type="binding site" evidence="20">
    <location>
        <position position="355"/>
    </location>
    <ligand>
        <name>Mg(2+)</name>
        <dbReference type="ChEBI" id="CHEBI:18420"/>
        <label>1</label>
        <note>catalytic</note>
    </ligand>
</feature>
<evidence type="ECO:0000256" key="11">
    <source>
        <dbReference type="ARBA" id="ARBA00023134"/>
    </source>
</evidence>
<sequence length="561" mass="61427">MLSNVFRANIFWLSHNPLKVGNSYKIRYGTTEASVTVQSIDNLIDTQDLGQQENANEVGRNAVAEVTLRSHDLLPIDAHEDNAKLGRVVLYEGYDVAGGGLINMDGYPDQRQSKEPKSKNIYKVSHSVTPDMRAERFGHYGGIFWFTGLSGSGKSTLAVAVEKEIFNKNMNAYVLDGDNVRYGLNSDLGFSPEDRAENIRRIGEVAALQANSGTIADLETCETRDPKGLYKKARGGDIKQFTGIDSPYEAPVNPDLVVDTQHNDIDACVQQIVTYIQANVGLKQHQEKELGGDNCVRRIAVEAGNLTLDYFDESGYQGADAKADGSPVTVADQKAEDLITEALKKITHDVLIIGEEAAAADVEDNKARPDLREVEYFWLVDPLDGTKEFISGSGDYTVNIALIKNHVPVLGVVYAPVHGELYAAHGEGTAIRWMEETDKERPIAVREVPDKGLTIVSSKSHGKGERLDKFLENYKIQKQIQRGSSLKICVIAAGKADMYPRFGMTCEWDTAAAHAVLNAAGGTITDIDGNELKYGLGTNEKFLNPEFIARSASVILPEGQE</sequence>
<evidence type="ECO:0000256" key="13">
    <source>
        <dbReference type="ARBA" id="ARBA00040342"/>
    </source>
</evidence>
<evidence type="ECO:0000256" key="8">
    <source>
        <dbReference type="ARBA" id="ARBA00022741"/>
    </source>
</evidence>
<dbReference type="GO" id="GO:0046854">
    <property type="term" value="P:phosphatidylinositol phosphate biosynthetic process"/>
    <property type="evidence" value="ECO:0007669"/>
    <property type="project" value="InterPro"/>
</dbReference>
<evidence type="ECO:0000256" key="4">
    <source>
        <dbReference type="ARBA" id="ARBA00022519"/>
    </source>
</evidence>
<keyword evidence="10 20" id="KW-0460">Magnesium</keyword>
<dbReference type="AlphaFoldDB" id="A0A7R8WSZ2"/>
<feature type="domain" description="APS kinase" evidence="21">
    <location>
        <begin position="216"/>
        <end position="259"/>
    </location>
</feature>
<keyword evidence="9" id="KW-0378">Hydrolase</keyword>
<evidence type="ECO:0000256" key="2">
    <source>
        <dbReference type="ARBA" id="ARBA00012633"/>
    </source>
</evidence>
<dbReference type="EC" id="3.1.3.57" evidence="17"/>
<dbReference type="PANTHER" id="PTHR43028:SF5">
    <property type="entry name" value="3'(2'),5'-BISPHOSPHATE NUCLEOTIDASE 1"/>
    <property type="match status" value="1"/>
</dbReference>
<evidence type="ECO:0000256" key="9">
    <source>
        <dbReference type="ARBA" id="ARBA00022801"/>
    </source>
</evidence>
<dbReference type="GO" id="GO:0004441">
    <property type="term" value="F:inositol-1,4-bisphosphate 1-phosphatase activity"/>
    <property type="evidence" value="ECO:0007669"/>
    <property type="project" value="UniProtKB-EC"/>
</dbReference>
<keyword evidence="11" id="KW-0342">GTP-binding</keyword>
<dbReference type="SUPFAM" id="SSF56655">
    <property type="entry name" value="Carbohydrate phosphatase"/>
    <property type="match status" value="1"/>
</dbReference>
<dbReference type="CDD" id="cd02027">
    <property type="entry name" value="APSK"/>
    <property type="match status" value="1"/>
</dbReference>
<dbReference type="InterPro" id="IPR050725">
    <property type="entry name" value="CysQ/Inositol_MonoPase"/>
</dbReference>
<dbReference type="InterPro" id="IPR054696">
    <property type="entry name" value="GTP-eEF1A_C"/>
</dbReference>
<dbReference type="Gene3D" id="3.40.50.300">
    <property type="entry name" value="P-loop containing nucleotide triphosphate hydrolases"/>
    <property type="match status" value="2"/>
</dbReference>
<comment type="similarity">
    <text evidence="1">Belongs to the inositol monophosphatase superfamily. CysQ family.</text>
</comment>
<evidence type="ECO:0000256" key="3">
    <source>
        <dbReference type="ARBA" id="ARBA00022475"/>
    </source>
</evidence>
<dbReference type="GO" id="GO:0004020">
    <property type="term" value="F:adenylylsulfate kinase activity"/>
    <property type="evidence" value="ECO:0007669"/>
    <property type="project" value="InterPro"/>
</dbReference>
<proteinExistence type="inferred from homology"/>
<dbReference type="InterPro" id="IPR059117">
    <property type="entry name" value="APS_kinase_dom"/>
</dbReference>
<dbReference type="Gene3D" id="2.40.30.10">
    <property type="entry name" value="Translation factors"/>
    <property type="match status" value="1"/>
</dbReference>
<name>A0A7R8WSZ2_9CRUS</name>
<evidence type="ECO:0000256" key="12">
    <source>
        <dbReference type="ARBA" id="ARBA00023136"/>
    </source>
</evidence>
<evidence type="ECO:0000256" key="6">
    <source>
        <dbReference type="ARBA" id="ARBA00022679"/>
    </source>
</evidence>
<evidence type="ECO:0000256" key="19">
    <source>
        <dbReference type="ARBA" id="ARBA00044554"/>
    </source>
</evidence>
<keyword evidence="5" id="KW-0452">Lithium</keyword>
<keyword evidence="4" id="KW-0997">Cell inner membrane</keyword>
<keyword evidence="8" id="KW-0547">Nucleotide-binding</keyword>
<dbReference type="InterPro" id="IPR009001">
    <property type="entry name" value="Transl_elong_EF1A/Init_IF2_C"/>
</dbReference>
<evidence type="ECO:0000256" key="1">
    <source>
        <dbReference type="ARBA" id="ARBA00005289"/>
    </source>
</evidence>
<dbReference type="EC" id="3.1.3.7" evidence="2"/>
<dbReference type="InterPro" id="IPR000760">
    <property type="entry name" value="Inositol_monophosphatase-like"/>
</dbReference>
<dbReference type="GO" id="GO:0050427">
    <property type="term" value="P:3'-phosphoadenosine 5'-phosphosulfate metabolic process"/>
    <property type="evidence" value="ECO:0007669"/>
    <property type="project" value="TreeGrafter"/>
</dbReference>
<dbReference type="PANTHER" id="PTHR43028">
    <property type="entry name" value="3'(2'),5'-BISPHOSPHATE NUCLEOTIDASE 1"/>
    <property type="match status" value="1"/>
</dbReference>
<keyword evidence="6" id="KW-0808">Transferase</keyword>
<evidence type="ECO:0000256" key="7">
    <source>
        <dbReference type="ARBA" id="ARBA00022723"/>
    </source>
</evidence>
<dbReference type="CDD" id="cd01638">
    <property type="entry name" value="CysQ"/>
    <property type="match status" value="1"/>
</dbReference>
<feature type="binding site" evidence="20">
    <location>
        <position position="384"/>
    </location>
    <ligand>
        <name>Mg(2+)</name>
        <dbReference type="ChEBI" id="CHEBI:18420"/>
        <label>1</label>
        <note>catalytic</note>
    </ligand>
</feature>
<dbReference type="PROSITE" id="PS00629">
    <property type="entry name" value="IMP_1"/>
    <property type="match status" value="1"/>
</dbReference>
<dbReference type="Gene3D" id="3.40.190.80">
    <property type="match status" value="1"/>
</dbReference>
<feature type="domain" description="APS kinase" evidence="21">
    <location>
        <begin position="142"/>
        <end position="215"/>
    </location>
</feature>
<comment type="cofactor">
    <cofactor evidence="20">
        <name>Mg(2+)</name>
        <dbReference type="ChEBI" id="CHEBI:18420"/>
    </cofactor>
</comment>
<dbReference type="Pfam" id="PF00459">
    <property type="entry name" value="Inositol_P"/>
    <property type="match status" value="1"/>
</dbReference>
<dbReference type="GO" id="GO:0000287">
    <property type="term" value="F:magnesium ion binding"/>
    <property type="evidence" value="ECO:0007669"/>
    <property type="project" value="InterPro"/>
</dbReference>
<dbReference type="SUPFAM" id="SSF52540">
    <property type="entry name" value="P-loop containing nucleoside triphosphate hydrolases"/>
    <property type="match status" value="1"/>
</dbReference>
<evidence type="ECO:0000256" key="14">
    <source>
        <dbReference type="ARBA" id="ARBA00041815"/>
    </source>
</evidence>
<evidence type="ECO:0000256" key="5">
    <source>
        <dbReference type="ARBA" id="ARBA00022671"/>
    </source>
</evidence>
<dbReference type="GO" id="GO:0005524">
    <property type="term" value="F:ATP binding"/>
    <property type="evidence" value="ECO:0007669"/>
    <property type="project" value="InterPro"/>
</dbReference>
<reference evidence="23" key="1">
    <citation type="submission" date="2020-11" db="EMBL/GenBank/DDBJ databases">
        <authorList>
            <person name="Tran Van P."/>
        </authorList>
    </citation>
    <scope>NUCLEOTIDE SEQUENCE</scope>
</reference>
<protein>
    <recommendedName>
        <fullName evidence="13">3'(2'),5'-bisphosphate nucleotidase 1</fullName>
        <ecNumber evidence="17">3.1.3.57</ecNumber>
        <ecNumber evidence="2">3.1.3.7</ecNumber>
    </recommendedName>
    <alternativeName>
        <fullName evidence="18">3'-phosphoadenosine 5'-phosphate phosphatase</fullName>
    </alternativeName>
    <alternativeName>
        <fullName evidence="14">Bisphosphate 3'-nucleotidase 1</fullName>
    </alternativeName>
    <alternativeName>
        <fullName evidence="19">Inositol-polyphosphate 1-phosphatase</fullName>
    </alternativeName>
</protein>
<keyword evidence="12" id="KW-0472">Membrane</keyword>
<dbReference type="InterPro" id="IPR020550">
    <property type="entry name" value="Inositol_monophosphatase_CS"/>
</dbReference>
<keyword evidence="3" id="KW-1003">Cell membrane</keyword>
<dbReference type="HAMAP" id="MF_02095">
    <property type="entry name" value="CysQ"/>
    <property type="match status" value="1"/>
</dbReference>
<evidence type="ECO:0000256" key="16">
    <source>
        <dbReference type="ARBA" id="ARBA00044478"/>
    </source>
</evidence>
<dbReference type="SUPFAM" id="SSF50465">
    <property type="entry name" value="EF-Tu/eEF-1alpha/eIF2-gamma C-terminal domain"/>
    <property type="match status" value="1"/>
</dbReference>
<dbReference type="InterPro" id="IPR006240">
    <property type="entry name" value="CysQ"/>
</dbReference>
<dbReference type="Gene3D" id="3.30.540.10">
    <property type="entry name" value="Fructose-1,6-Bisphosphatase, subunit A, domain 1"/>
    <property type="match status" value="1"/>
</dbReference>
<dbReference type="EMBL" id="OB668938">
    <property type="protein sequence ID" value="CAD7234511.1"/>
    <property type="molecule type" value="Genomic_DNA"/>
</dbReference>
<evidence type="ECO:0000313" key="23">
    <source>
        <dbReference type="EMBL" id="CAD7234511.1"/>
    </source>
</evidence>
<evidence type="ECO:0000256" key="17">
    <source>
        <dbReference type="ARBA" id="ARBA00044519"/>
    </source>
</evidence>
<evidence type="ECO:0000256" key="10">
    <source>
        <dbReference type="ARBA" id="ARBA00022842"/>
    </source>
</evidence>
<dbReference type="Pfam" id="PF01583">
    <property type="entry name" value="APS_kinase"/>
    <property type="match status" value="2"/>
</dbReference>
<dbReference type="InterPro" id="IPR020583">
    <property type="entry name" value="Inositol_monoP_metal-BS"/>
</dbReference>
<dbReference type="GO" id="GO:0008441">
    <property type="term" value="F:3'(2'),5'-bisphosphate nucleotidase activity"/>
    <property type="evidence" value="ECO:0007669"/>
    <property type="project" value="UniProtKB-EC"/>
</dbReference>
<gene>
    <name evidence="23" type="ORF">CTOB1V02_LOCUS12327</name>
</gene>
<dbReference type="GO" id="GO:0000103">
    <property type="term" value="P:sulfate assimilation"/>
    <property type="evidence" value="ECO:0007669"/>
    <property type="project" value="InterPro"/>
</dbReference>
<dbReference type="OrthoDB" id="506431at2759"/>
<dbReference type="PRINTS" id="PR00377">
    <property type="entry name" value="IMPHPHTASES"/>
</dbReference>
<feature type="binding site" evidence="20">
    <location>
        <position position="509"/>
    </location>
    <ligand>
        <name>Mg(2+)</name>
        <dbReference type="ChEBI" id="CHEBI:18420"/>
        <label>1</label>
        <note>catalytic</note>
    </ligand>
</feature>
<dbReference type="InterPro" id="IPR027417">
    <property type="entry name" value="P-loop_NTPase"/>
</dbReference>
<evidence type="ECO:0000256" key="18">
    <source>
        <dbReference type="ARBA" id="ARBA00044544"/>
    </source>
</evidence>
<dbReference type="PROSITE" id="PS00630">
    <property type="entry name" value="IMP_2"/>
    <property type="match status" value="1"/>
</dbReference>
<feature type="binding site" evidence="20">
    <location>
        <position position="381"/>
    </location>
    <ligand>
        <name>Mg(2+)</name>
        <dbReference type="ChEBI" id="CHEBI:18420"/>
        <label>1</label>
        <note>catalytic</note>
    </ligand>
</feature>
<feature type="binding site" evidence="20">
    <location>
        <position position="383"/>
    </location>
    <ligand>
        <name>Mg(2+)</name>
        <dbReference type="ChEBI" id="CHEBI:18420"/>
        <label>1</label>
        <note>catalytic</note>
    </ligand>
</feature>
<keyword evidence="7 20" id="KW-0479">Metal-binding</keyword>
<dbReference type="NCBIfam" id="TIGR01331">
    <property type="entry name" value="bisphos_cysQ"/>
    <property type="match status" value="1"/>
</dbReference>
<evidence type="ECO:0000256" key="15">
    <source>
        <dbReference type="ARBA" id="ARBA00044465"/>
    </source>
</evidence>
<comment type="catalytic activity">
    <reaction evidence="15">
        <text>1D-myo-inositol 1,3,4-trisphosphate + H2O = 1D-myo-inositol 3,4-bisphosphate + phosphate</text>
        <dbReference type="Rhea" id="RHEA:70319"/>
        <dbReference type="ChEBI" id="CHEBI:15377"/>
        <dbReference type="ChEBI" id="CHEBI:43474"/>
        <dbReference type="ChEBI" id="CHEBI:58414"/>
        <dbReference type="ChEBI" id="CHEBI:83241"/>
    </reaction>
    <physiologicalReaction direction="left-to-right" evidence="15">
        <dbReference type="Rhea" id="RHEA:70320"/>
    </physiologicalReaction>
</comment>
<feature type="domain" description="GTP-eEF1A C-terminal" evidence="22">
    <location>
        <begin position="6"/>
        <end position="102"/>
    </location>
</feature>
<dbReference type="GO" id="GO:0005525">
    <property type="term" value="F:GTP binding"/>
    <property type="evidence" value="ECO:0007669"/>
    <property type="project" value="UniProtKB-KW"/>
</dbReference>
<dbReference type="Pfam" id="PF22594">
    <property type="entry name" value="GTP-eEF1A_C"/>
    <property type="match status" value="1"/>
</dbReference>